<dbReference type="VEuPathDB" id="PlasmoDB:PRELSG_0110900"/>
<dbReference type="GO" id="GO:0005829">
    <property type="term" value="C:cytosol"/>
    <property type="evidence" value="ECO:0007669"/>
    <property type="project" value="TreeGrafter"/>
</dbReference>
<keyword evidence="4" id="KW-0067">ATP-binding</keyword>
<dbReference type="GO" id="GO:0003724">
    <property type="term" value="F:RNA helicase activity"/>
    <property type="evidence" value="ECO:0007669"/>
    <property type="project" value="UniProtKB-EC"/>
</dbReference>
<evidence type="ECO:0000259" key="7">
    <source>
        <dbReference type="PROSITE" id="PS51194"/>
    </source>
</evidence>
<evidence type="ECO:0000256" key="4">
    <source>
        <dbReference type="ARBA" id="ARBA00022840"/>
    </source>
</evidence>
<dbReference type="Pfam" id="PF00270">
    <property type="entry name" value="DEAD"/>
    <property type="match status" value="1"/>
</dbReference>
<reference evidence="9 10" key="1">
    <citation type="submission" date="2015-04" db="EMBL/GenBank/DDBJ databases">
        <authorList>
            <consortium name="Pathogen Informatics"/>
        </authorList>
    </citation>
    <scope>NUCLEOTIDE SEQUENCE [LARGE SCALE GENOMIC DNA]</scope>
    <source>
        <strain evidence="9 10">SGS1</strain>
    </source>
</reference>
<name>A0A1J1H4U9_PLARL</name>
<feature type="domain" description="Helicase C-terminal" evidence="7">
    <location>
        <begin position="601"/>
        <end position="745"/>
    </location>
</feature>
<dbReference type="PANTHER" id="PTHR47959:SF1">
    <property type="entry name" value="ATP-DEPENDENT RNA HELICASE DBPA"/>
    <property type="match status" value="1"/>
</dbReference>
<dbReference type="KEGG" id="prel:PRELSG_0110900"/>
<dbReference type="PANTHER" id="PTHR47959">
    <property type="entry name" value="ATP-DEPENDENT RNA HELICASE RHLE-RELATED"/>
    <property type="match status" value="1"/>
</dbReference>
<accession>A0A1J1H4U9</accession>
<dbReference type="PROSITE" id="PS51194">
    <property type="entry name" value="HELICASE_CTER"/>
    <property type="match status" value="1"/>
</dbReference>
<dbReference type="Gene3D" id="3.40.50.300">
    <property type="entry name" value="P-loop containing nucleotide triphosphate hydrolases"/>
    <property type="match status" value="2"/>
</dbReference>
<dbReference type="InterPro" id="IPR014001">
    <property type="entry name" value="Helicase_ATP-bd"/>
</dbReference>
<evidence type="ECO:0000259" key="8">
    <source>
        <dbReference type="PROSITE" id="PS51195"/>
    </source>
</evidence>
<dbReference type="InterPro" id="IPR001650">
    <property type="entry name" value="Helicase_C-like"/>
</dbReference>
<proteinExistence type="predicted"/>
<dbReference type="Proteomes" id="UP000220158">
    <property type="component" value="Chromosome 1"/>
</dbReference>
<evidence type="ECO:0000256" key="1">
    <source>
        <dbReference type="ARBA" id="ARBA00022741"/>
    </source>
</evidence>
<evidence type="ECO:0000259" key="6">
    <source>
        <dbReference type="PROSITE" id="PS51192"/>
    </source>
</evidence>
<dbReference type="GO" id="GO:0003676">
    <property type="term" value="F:nucleic acid binding"/>
    <property type="evidence" value="ECO:0007669"/>
    <property type="project" value="InterPro"/>
</dbReference>
<dbReference type="EMBL" id="LN835296">
    <property type="protein sequence ID" value="CRG98459.1"/>
    <property type="molecule type" value="Genomic_DNA"/>
</dbReference>
<evidence type="ECO:0000313" key="9">
    <source>
        <dbReference type="EMBL" id="CRG98459.1"/>
    </source>
</evidence>
<dbReference type="EC" id="3.6.4.13" evidence="9"/>
<dbReference type="SMART" id="SM00487">
    <property type="entry name" value="DEXDc"/>
    <property type="match status" value="1"/>
</dbReference>
<keyword evidence="3 9" id="KW-0347">Helicase</keyword>
<dbReference type="Pfam" id="PF00271">
    <property type="entry name" value="Helicase_C"/>
    <property type="match status" value="1"/>
</dbReference>
<dbReference type="SMART" id="SM00490">
    <property type="entry name" value="HELICc"/>
    <property type="match status" value="1"/>
</dbReference>
<dbReference type="OrthoDB" id="337625at2759"/>
<dbReference type="GeneID" id="39734359"/>
<keyword evidence="2 9" id="KW-0378">Hydrolase</keyword>
<keyword evidence="10" id="KW-1185">Reference proteome</keyword>
<dbReference type="SUPFAM" id="SSF52540">
    <property type="entry name" value="P-loop containing nucleoside triphosphate hydrolases"/>
    <property type="match status" value="1"/>
</dbReference>
<dbReference type="GO" id="GO:0005524">
    <property type="term" value="F:ATP binding"/>
    <property type="evidence" value="ECO:0007669"/>
    <property type="project" value="UniProtKB-KW"/>
</dbReference>
<dbReference type="PROSITE" id="PS51192">
    <property type="entry name" value="HELICASE_ATP_BIND_1"/>
    <property type="match status" value="1"/>
</dbReference>
<dbReference type="RefSeq" id="XP_028531469.1">
    <property type="nucleotide sequence ID" value="XM_028679078.1"/>
</dbReference>
<dbReference type="InterPro" id="IPR027417">
    <property type="entry name" value="P-loop_NTPase"/>
</dbReference>
<dbReference type="InterPro" id="IPR014014">
    <property type="entry name" value="RNA_helicase_DEAD_Q_motif"/>
</dbReference>
<dbReference type="GO" id="GO:0016787">
    <property type="term" value="F:hydrolase activity"/>
    <property type="evidence" value="ECO:0007669"/>
    <property type="project" value="UniProtKB-KW"/>
</dbReference>
<dbReference type="CDD" id="cd18787">
    <property type="entry name" value="SF2_C_DEAD"/>
    <property type="match status" value="1"/>
</dbReference>
<dbReference type="InterPro" id="IPR050079">
    <property type="entry name" value="DEAD_box_RNA_helicase"/>
</dbReference>
<feature type="short sequence motif" description="Q motif" evidence="5">
    <location>
        <begin position="27"/>
        <end position="55"/>
    </location>
</feature>
<evidence type="ECO:0000256" key="2">
    <source>
        <dbReference type="ARBA" id="ARBA00022801"/>
    </source>
</evidence>
<organism evidence="9 10">
    <name type="scientific">Plasmodium relictum</name>
    <dbReference type="NCBI Taxonomy" id="85471"/>
    <lineage>
        <taxon>Eukaryota</taxon>
        <taxon>Sar</taxon>
        <taxon>Alveolata</taxon>
        <taxon>Apicomplexa</taxon>
        <taxon>Aconoidasida</taxon>
        <taxon>Haemosporida</taxon>
        <taxon>Plasmodiidae</taxon>
        <taxon>Plasmodium</taxon>
        <taxon>Plasmodium (Haemamoeba)</taxon>
    </lineage>
</organism>
<gene>
    <name evidence="9" type="ORF">PRELSG_0110900</name>
</gene>
<keyword evidence="1" id="KW-0547">Nucleotide-binding</keyword>
<dbReference type="InterPro" id="IPR011545">
    <property type="entry name" value="DEAD/DEAH_box_helicase_dom"/>
</dbReference>
<dbReference type="AlphaFoldDB" id="A0A1J1H4U9"/>
<evidence type="ECO:0000256" key="5">
    <source>
        <dbReference type="PROSITE-ProRule" id="PRU00552"/>
    </source>
</evidence>
<feature type="domain" description="DEAD-box RNA helicase Q" evidence="8">
    <location>
        <begin position="27"/>
        <end position="55"/>
    </location>
</feature>
<evidence type="ECO:0000256" key="3">
    <source>
        <dbReference type="ARBA" id="ARBA00022806"/>
    </source>
</evidence>
<dbReference type="PROSITE" id="PS51195">
    <property type="entry name" value="Q_MOTIF"/>
    <property type="match status" value="1"/>
</dbReference>
<sequence>MNNYPLSINSLNELLNENENNEKKEKSTFYDLNLPKQVICSLKLMNIIYPSPIQSLSLKKALNKKNLIIQSRNGTGKSLSICIILISQIFLKMQKFLKSKVSEEKWKIFNIDNMKEKENYVKDDKKNNFLNDDLFFLSLFFFGIVLVPTRELCVQLYDNIKKISDNIKYIKDYDCSYTNNSVNNSIDNSNEKDDFKYSEKIYFKIKSIILYGGTNVFENVINIFVSLPNIIISTPGRLKHILSILKKLKMKLKSEKYNKIYELSYLKIVNILLKKLVIDEIDALLDEQFDDQIKIIFNYLITSKIQILCYSSTFLDSLILSFIKNVNCYDQNYLSKLKSTNLTELSNFLKEDSLIKEFQFKNDLYQDDNNKILENNIENKTNNIISYEIERTMNSKIYDKMNKNQYEDENVMYIKKDNEFNKTGDSKHKILKLSNKKIKKKKKKKKKYRNNNKSSNSIRAVEEMLQVKSIFCKSDIIRYIIKKMIKEKEKIPNYTNKQRDFEFIQTCTSLIIHSNGNKKNKINYHVNEITKNTHEKKIIEEKDNVPDEIKIKEDRIKLNKEILNSDEKSNSPVLLNIKHCFITINNENLNKKEELKYKMKVLLKIINEIKFNQCFLFINNTYEGIQITKMLNKFDISSYYTSSKIEHNERIEHFKNFQSNKIKIVVCTDVMSRGIDNIICDLVINFDIPQSKETYIHRSGRCGRYGKKGLCISLCNYSDYNYLYYFKYQLKLEVYDFYYICNSLRKKENENQNTSININLTKPNNSIKCISDENSESNYNNNNCLNEYNENENFHMNDEDMNSNEYYHDKNILYNGNTKYINNLNSCEQQEKEKLEKIHEYKKKNKKSKILKLNIKGFYGKDIKIIENENSSKSDVYLKIYFKKLVTKMKIVKSEKNYFFLIPNDNINFFKNINIIQHKSNLIIYFTFYKKIKIYWNSYFLNNLKKEKKKYCKSNFCMFFFCNSNNYMILKLFYSFIFFFKYFKYPFKENFNHLLIYKQNYIEKIYKEKNNNNNNYFLINKKSKWKQYNYISDSWLYKKTEKKNLQEKGKVYETDNQIYLNEEKEYIKKYSFPFFFVNRNYLYESFNYFHYNSSSSNDMDYNILEEKEKVKFNTLSLESIFISLNMSIREKKNLINFCEQCEKIQCKNNELEIIRKINNLLSSQIYLNLNTNENVNLLKSIFLQNHIKLHENF</sequence>
<evidence type="ECO:0000313" key="10">
    <source>
        <dbReference type="Proteomes" id="UP000220158"/>
    </source>
</evidence>
<protein>
    <submittedName>
        <fullName evidence="9">RNA helicase, putative</fullName>
        <ecNumber evidence="9">3.6.4.13</ecNumber>
    </submittedName>
</protein>
<feature type="domain" description="Helicase ATP-binding" evidence="6">
    <location>
        <begin position="58"/>
        <end position="332"/>
    </location>
</feature>